<sequence length="719" mass="82533">MIIVPNISSKTHLEKIVPSRPVLLLSQYLTILLHQTPWETAHTTIIDHYLLKKVNISQLSMVKQHISHLLEYRLHLDDLTISSHPNSAWIAGLASYLFQQLEQHQCVHPHAIIDTLIKYDVTIEHPEVSHYGFSVMNPNIEQFFALFNIKEHLLETPDTQAYQQSFDSVEAEIQCALAWQKATPNSAIVCLNPHYETWLERCVASSDATSLEWIKAITAPHSTLPYQIIPHLYYSQQFPEGFAIKGLLPLEQHPFDHAREIATVIAWVGDCDKHSSEPISIESFHRYIRTQLAFWRVRQNTCQAVEQQIKKLYPLSFLDVKLDYKQWHERFKTLTLPSSMPVYILTPEQALGARFEQLWVLGAAEEKWRSVSQLAGFAPEHQSSTDYLSLANLPETLICSHQLTGDSGEALAIPTSISAATLDFSIPKNNITLNLWQDTLHAADELKGGVSLIQDYATCPFKAFSRHRLKINRKRVSSHDIQPHHYGTLVHDVLEMLYQDIPSQDALHTLPTDQIKDHILSAWAHSRHRHTLHPTLIEILKDKMYQTITAWIETDKNREPFLIKALETKKVLAIGDYQINIRIDRIDEVNQQTVMVDYKTGKANIIDTFKPDFTHPQMALYALTTEQPAILAYGKVLHQNVQWQGLDLACEQSLQKGQEARHADTQTYLELRQRWQQQALDCLNHYMSGIYPVKPVNTQACDLCDFKSFCRVYDQGVYT</sequence>
<evidence type="ECO:0000259" key="1">
    <source>
        <dbReference type="Pfam" id="PF12705"/>
    </source>
</evidence>
<reference evidence="2 3" key="1">
    <citation type="journal article" date="2022" name="Nat. Microbiol.">
        <title>The microbiome of a bacterivorous marine choanoflagellate contains a resource-demanding obligate bacterial associate.</title>
        <authorList>
            <person name="Needham D.M."/>
            <person name="Poirier C."/>
            <person name="Bachy C."/>
            <person name="George E.E."/>
            <person name="Wilken S."/>
            <person name="Yung C.C.M."/>
            <person name="Limardo A.J."/>
            <person name="Morando M."/>
            <person name="Sudek L."/>
            <person name="Malmstrom R.R."/>
            <person name="Keeling P.J."/>
            <person name="Santoro A.E."/>
            <person name="Worden A.Z."/>
        </authorList>
    </citation>
    <scope>NUCLEOTIDE SEQUENCE [LARGE SCALE GENOMIC DNA]</scope>
    <source>
        <strain evidence="2 3">Comchoano-2</strain>
    </source>
</reference>
<feature type="domain" description="PD-(D/E)XK endonuclease-like" evidence="1">
    <location>
        <begin position="451"/>
        <end position="711"/>
    </location>
</feature>
<proteinExistence type="predicted"/>
<protein>
    <submittedName>
        <fullName evidence="2">PD-(D/E)XK nuclease family protein</fullName>
    </submittedName>
</protein>
<dbReference type="InterPro" id="IPR038726">
    <property type="entry name" value="PDDEXK_AddAB-type"/>
</dbReference>
<dbReference type="EMBL" id="JAKUDN010000002">
    <property type="protein sequence ID" value="MCP8352645.1"/>
    <property type="molecule type" value="Genomic_DNA"/>
</dbReference>
<keyword evidence="3" id="KW-1185">Reference proteome</keyword>
<evidence type="ECO:0000313" key="3">
    <source>
        <dbReference type="Proteomes" id="UP001320768"/>
    </source>
</evidence>
<dbReference type="Proteomes" id="UP001320768">
    <property type="component" value="Unassembled WGS sequence"/>
</dbReference>
<accession>A0ABT1L659</accession>
<gene>
    <name evidence="2" type="ORF">MKS91_05040</name>
</gene>
<comment type="caution">
    <text evidence="2">The sequence shown here is derived from an EMBL/GenBank/DDBJ whole genome shotgun (WGS) entry which is preliminary data.</text>
</comment>
<dbReference type="InterPro" id="IPR011604">
    <property type="entry name" value="PDDEXK-like_dom_sf"/>
</dbReference>
<name>A0ABT1L659_9GAMM</name>
<organism evidence="2 3">
    <name type="scientific">Candidatus Synchoanobacter obligatus</name>
    <dbReference type="NCBI Taxonomy" id="2919597"/>
    <lineage>
        <taxon>Bacteria</taxon>
        <taxon>Pseudomonadati</taxon>
        <taxon>Pseudomonadota</taxon>
        <taxon>Gammaproteobacteria</taxon>
        <taxon>Candidatus Comchoanobacterales</taxon>
        <taxon>Candidatus Comchoanobacteraceae</taxon>
        <taxon>Candidatus Synchoanobacter</taxon>
    </lineage>
</organism>
<dbReference type="Pfam" id="PF12705">
    <property type="entry name" value="PDDEXK_1"/>
    <property type="match status" value="1"/>
</dbReference>
<dbReference type="RefSeq" id="WP_258569749.1">
    <property type="nucleotide sequence ID" value="NZ_JAKUDN010000002.1"/>
</dbReference>
<evidence type="ECO:0000313" key="2">
    <source>
        <dbReference type="EMBL" id="MCP8352645.1"/>
    </source>
</evidence>
<dbReference type="Gene3D" id="3.90.320.10">
    <property type="match status" value="1"/>
</dbReference>